<proteinExistence type="predicted"/>
<dbReference type="GO" id="GO:0016787">
    <property type="term" value="F:hydrolase activity"/>
    <property type="evidence" value="ECO:0007669"/>
    <property type="project" value="UniProtKB-KW"/>
</dbReference>
<sequence length="173" mass="19483">MPLHICFIHGKESGPWGNKGRLLSGIAHQLGYEYSALNYLTADNPDDPESRLQMLRTYLSETRIPEKELILTGSSMGGYIAARATQYHPAAGLFLMAPALGMENYPSQWPEMNARERFIIHGLFDGVIPWSHSNEAAQKTDTPIHLLADDHRLSDSLDIIEEDFRSFLNRVSQ</sequence>
<dbReference type="InterPro" id="IPR022742">
    <property type="entry name" value="Hydrolase_4"/>
</dbReference>
<organism evidence="2 3">
    <name type="scientific">Oceanospirillum sediminis</name>
    <dbReference type="NCBI Taxonomy" id="2760088"/>
    <lineage>
        <taxon>Bacteria</taxon>
        <taxon>Pseudomonadati</taxon>
        <taxon>Pseudomonadota</taxon>
        <taxon>Gammaproteobacteria</taxon>
        <taxon>Oceanospirillales</taxon>
        <taxon>Oceanospirillaceae</taxon>
        <taxon>Oceanospirillum</taxon>
    </lineage>
</organism>
<dbReference type="SUPFAM" id="SSF53474">
    <property type="entry name" value="alpha/beta-Hydrolases"/>
    <property type="match status" value="1"/>
</dbReference>
<dbReference type="Proteomes" id="UP000565262">
    <property type="component" value="Unassembled WGS sequence"/>
</dbReference>
<evidence type="ECO:0000259" key="1">
    <source>
        <dbReference type="Pfam" id="PF12146"/>
    </source>
</evidence>
<evidence type="ECO:0000313" key="2">
    <source>
        <dbReference type="EMBL" id="MBB1488162.1"/>
    </source>
</evidence>
<dbReference type="Gene3D" id="3.40.50.1820">
    <property type="entry name" value="alpha/beta hydrolase"/>
    <property type="match status" value="1"/>
</dbReference>
<keyword evidence="3" id="KW-1185">Reference proteome</keyword>
<comment type="caution">
    <text evidence="2">The sequence shown here is derived from an EMBL/GenBank/DDBJ whole genome shotgun (WGS) entry which is preliminary data.</text>
</comment>
<reference evidence="2 3" key="1">
    <citation type="submission" date="2020-08" db="EMBL/GenBank/DDBJ databases">
        <title>Oceanospirillum sp. nov. isolated from marine sediment.</title>
        <authorList>
            <person name="Ji X."/>
        </authorList>
    </citation>
    <scope>NUCLEOTIDE SEQUENCE [LARGE SCALE GENOMIC DNA]</scope>
    <source>
        <strain evidence="2 3">D5</strain>
    </source>
</reference>
<keyword evidence="2" id="KW-0378">Hydrolase</keyword>
<evidence type="ECO:0000313" key="3">
    <source>
        <dbReference type="Proteomes" id="UP000565262"/>
    </source>
</evidence>
<dbReference type="InterPro" id="IPR029058">
    <property type="entry name" value="AB_hydrolase_fold"/>
</dbReference>
<feature type="domain" description="Serine aminopeptidase S33" evidence="1">
    <location>
        <begin position="62"/>
        <end position="129"/>
    </location>
</feature>
<accession>A0A839IU18</accession>
<dbReference type="RefSeq" id="WP_182809934.1">
    <property type="nucleotide sequence ID" value="NZ_JACJFM010000024.1"/>
</dbReference>
<name>A0A839IU18_9GAMM</name>
<gene>
    <name evidence="2" type="ORF">H4O21_16290</name>
</gene>
<dbReference type="AlphaFoldDB" id="A0A839IU18"/>
<dbReference type="EMBL" id="JACJFM010000024">
    <property type="protein sequence ID" value="MBB1488162.1"/>
    <property type="molecule type" value="Genomic_DNA"/>
</dbReference>
<protein>
    <submittedName>
        <fullName evidence="2">Alpha/beta fold hydrolase</fullName>
    </submittedName>
</protein>
<dbReference type="Pfam" id="PF12146">
    <property type="entry name" value="Hydrolase_4"/>
    <property type="match status" value="1"/>
</dbReference>